<gene>
    <name evidence="1" type="ORF">LCGC14_3086300</name>
</gene>
<dbReference type="InterPro" id="IPR001611">
    <property type="entry name" value="Leu-rich_rpt"/>
</dbReference>
<dbReference type="SUPFAM" id="SSF52047">
    <property type="entry name" value="RNI-like"/>
    <property type="match status" value="1"/>
</dbReference>
<comment type="caution">
    <text evidence="1">The sequence shown here is derived from an EMBL/GenBank/DDBJ whole genome shotgun (WGS) entry which is preliminary data.</text>
</comment>
<dbReference type="Gene3D" id="3.80.10.10">
    <property type="entry name" value="Ribonuclease Inhibitor"/>
    <property type="match status" value="1"/>
</dbReference>
<dbReference type="EMBL" id="LAZR01066074">
    <property type="protein sequence ID" value="KKK54283.1"/>
    <property type="molecule type" value="Genomic_DNA"/>
</dbReference>
<evidence type="ECO:0000313" key="1">
    <source>
        <dbReference type="EMBL" id="KKK54283.1"/>
    </source>
</evidence>
<organism evidence="1">
    <name type="scientific">marine sediment metagenome</name>
    <dbReference type="NCBI Taxonomy" id="412755"/>
    <lineage>
        <taxon>unclassified sequences</taxon>
        <taxon>metagenomes</taxon>
        <taxon>ecological metagenomes</taxon>
    </lineage>
</organism>
<name>A0A0F8WCH3_9ZZZZ</name>
<accession>A0A0F8WCH3</accession>
<proteinExistence type="predicted"/>
<dbReference type="InterPro" id="IPR032675">
    <property type="entry name" value="LRR_dom_sf"/>
</dbReference>
<sequence>MPSMRLRRSRHATRSGRIQFQYSLRTLLLLVGIVGLSVGVLGQKYIAWRQKYIAWRQSPQFRVSRAFEKYDLRMGSNDDMTAVVEAHDCRQMYDADLAFIKDLADVGYRIKHLNINGAPIDGSGLKYLRHAPDLKSLYLGGTQTTSAGLVHIARLKSLRSLHLYDTRVDAQGVGILKALPNLQYLSLADTDLRDEGVRQV</sequence>
<protein>
    <recommendedName>
        <fullName evidence="2">Leucine Rich repeats (2 copies)</fullName>
    </recommendedName>
</protein>
<reference evidence="1" key="1">
    <citation type="journal article" date="2015" name="Nature">
        <title>Complex archaea that bridge the gap between prokaryotes and eukaryotes.</title>
        <authorList>
            <person name="Spang A."/>
            <person name="Saw J.H."/>
            <person name="Jorgensen S.L."/>
            <person name="Zaremba-Niedzwiedzka K."/>
            <person name="Martijn J."/>
            <person name="Lind A.E."/>
            <person name="van Eijk R."/>
            <person name="Schleper C."/>
            <person name="Guy L."/>
            <person name="Ettema T.J."/>
        </authorList>
    </citation>
    <scope>NUCLEOTIDE SEQUENCE</scope>
</reference>
<dbReference type="AlphaFoldDB" id="A0A0F8WCH3"/>
<feature type="non-terminal residue" evidence="1">
    <location>
        <position position="200"/>
    </location>
</feature>
<evidence type="ECO:0008006" key="2">
    <source>
        <dbReference type="Google" id="ProtNLM"/>
    </source>
</evidence>
<dbReference type="Pfam" id="PF13516">
    <property type="entry name" value="LRR_6"/>
    <property type="match status" value="1"/>
</dbReference>